<organism evidence="8 9">
    <name type="scientific">Danio rerio</name>
    <name type="common">Zebrafish</name>
    <name type="synonym">Brachydanio rerio</name>
    <dbReference type="NCBI Taxonomy" id="7955"/>
    <lineage>
        <taxon>Eukaryota</taxon>
        <taxon>Metazoa</taxon>
        <taxon>Chordata</taxon>
        <taxon>Craniata</taxon>
        <taxon>Vertebrata</taxon>
        <taxon>Euteleostomi</taxon>
        <taxon>Actinopterygii</taxon>
        <taxon>Neopterygii</taxon>
        <taxon>Teleostei</taxon>
        <taxon>Ostariophysi</taxon>
        <taxon>Cypriniformes</taxon>
        <taxon>Danionidae</taxon>
        <taxon>Danioninae</taxon>
        <taxon>Danio</taxon>
    </lineage>
</organism>
<dbReference type="RefSeq" id="XP_021326092.2">
    <property type="nucleotide sequence ID" value="XM_021470417.3"/>
</dbReference>
<feature type="domain" description="Tetratricopeptide repeat protein 21A/21B fourth ARM" evidence="7">
    <location>
        <begin position="495"/>
        <end position="647"/>
    </location>
</feature>
<evidence type="ECO:0000313" key="8">
    <source>
        <dbReference type="Proteomes" id="UP000000437"/>
    </source>
</evidence>
<dbReference type="AGR" id="ZFIN:ZDB-GENE-141211-62"/>
<accession>A0A8M9P6A7</accession>
<protein>
    <submittedName>
        <fullName evidence="9">Tetratricopeptide repeat protein 21A isoform X1</fullName>
    </submittedName>
</protein>
<dbReference type="GO" id="GO:0030991">
    <property type="term" value="C:intraciliary transport particle A"/>
    <property type="evidence" value="ECO:0000318"/>
    <property type="project" value="GO_Central"/>
</dbReference>
<dbReference type="Pfam" id="PF25058">
    <property type="entry name" value="ARM_TT21"/>
    <property type="match status" value="1"/>
</dbReference>
<evidence type="ECO:0000259" key="6">
    <source>
        <dbReference type="Pfam" id="PF25064"/>
    </source>
</evidence>
<dbReference type="InterPro" id="IPR056834">
    <property type="entry name" value="ARM_TT21_C"/>
</dbReference>
<keyword evidence="3" id="KW-0802">TPR repeat</keyword>
<dbReference type="AlphaFoldDB" id="A0A8M9P6A7"/>
<evidence type="ECO:0000313" key="9">
    <source>
        <dbReference type="RefSeq" id="XP_021326092.2"/>
    </source>
</evidence>
<proteinExistence type="inferred from homology"/>
<dbReference type="GO" id="GO:0061512">
    <property type="term" value="P:protein localization to cilium"/>
    <property type="evidence" value="ECO:0000318"/>
    <property type="project" value="GO_Central"/>
</dbReference>
<dbReference type="PANTHER" id="PTHR14699">
    <property type="entry name" value="STI2 PROTEIN-RELATED"/>
    <property type="match status" value="1"/>
</dbReference>
<evidence type="ECO:0000259" key="7">
    <source>
        <dbReference type="Pfam" id="PF25068"/>
    </source>
</evidence>
<dbReference type="InterPro" id="IPR040364">
    <property type="entry name" value="TTC21A/TTC21B"/>
</dbReference>
<reference evidence="9" key="1">
    <citation type="submission" date="2025-08" db="UniProtKB">
        <authorList>
            <consortium name="RefSeq"/>
        </authorList>
    </citation>
    <scope>IDENTIFICATION</scope>
    <source>
        <strain evidence="9">Tuebingen</strain>
        <tissue evidence="9">Fibroblasts and whole tissue</tissue>
    </source>
</reference>
<sequence length="1046" mass="120464">MSEEDKTCLPLIIYYMRERYYRHAINTAARSLKVYNNDPVLRFFKAFATLMEGHSQEALQELILLKDHPHLSLCSTVALIYAHKHCETVDEDAVNELNSELKRSGSTAGERALYYAALIYWILQMNLKAKTCIKKMLKISETSPEGLIMKGWIVLTSDLEENRPQAIRYFNSGVRDSGNLFGLMGKIEFFMLKQNESSALDIIHQILLIYPDFTPALLMKMKIFMALQDYEQTEDIAHRVLERDAQDLKALQMLTVIAVVKDGDTELVKQRQQALVSALELREPCNPSLHVEITAVISRLIRDQFQFNLIKAQALLRSGDVKSAIQCLNLIMKMPGVQGPSEGPQSSIISSSERLCVFLQLSEALRVNGDQHEAAKVLEDAVVFFRGMPEETQLTLAHVDLALTRDDVDAAVLILQNILPTESSYIQAREKMAHIYLERRNDKKLFIACYKEITEQLPGAHTSILLADAFMKIHQPEEAARIYQEVETIAPKCTLTKKIGHALVKAHEYDKAVCYYETALRRDSLDCVLSLELSELLLKLKRFNRAQQVLEQALDHQPTCALAAMMNDVKALRVLVKVLRARDESALDVIQKMHDLQLRVIIRVSSEHQAELEEQKKLLSSICCDWAQEFHLRHELEKAKRHYTDALNHRPDDQQVLLHLAALYYEQQKLDYCEELCVKILQLQQEHTAAAMLFADTLYWKNQKEEAVKIYTSIMKRNPDNFHAMAKFLQILRRMGKLEDAVSVFNACEKFNPLTLREAGYQYCKGLYLWHSHQTSSSLTHLNKARGDADWGKPALEMMIHICLNPDKIIFGGEILDKGLRENISESENEMRMNTAHNLLRMFHPRCRSEQDKAALLLNECRIYSRKHTQVETAVLELADTLANNVMLEECLLLMAEGFVQLKQIPRARNFLKRLTRMNWSDTNADYMEKGCLLLADMYIKMGKYTEGRTLLHRCTQHNKSCSKAYEYEGFMLENEQRYRDAALQYELAWRHSRQPAVGYRLALNYLKSQNYTLAVDVCRQVLQQHPDYPQINTEILTRARLSLRL</sequence>
<evidence type="ECO:0000259" key="4">
    <source>
        <dbReference type="Pfam" id="PF25062"/>
    </source>
</evidence>
<keyword evidence="2" id="KW-0677">Repeat</keyword>
<dbReference type="Pfam" id="PF25063">
    <property type="entry name" value="ARM_TT21_C"/>
    <property type="match status" value="1"/>
</dbReference>
<dbReference type="ZFIN" id="ZDB-GENE-141211-62">
    <property type="gene designation" value="ttc21a"/>
</dbReference>
<dbReference type="InterPro" id="IPR019734">
    <property type="entry name" value="TPR_rpt"/>
</dbReference>
<dbReference type="SUPFAM" id="SSF48452">
    <property type="entry name" value="TPR-like"/>
    <property type="match status" value="5"/>
</dbReference>
<dbReference type="SMART" id="SM00028">
    <property type="entry name" value="TPR"/>
    <property type="match status" value="10"/>
</dbReference>
<dbReference type="Proteomes" id="UP000000437">
    <property type="component" value="Chromosome 24"/>
</dbReference>
<comment type="similarity">
    <text evidence="1">Belongs to the TTC21 family.</text>
</comment>
<dbReference type="GO" id="GO:0005929">
    <property type="term" value="C:cilium"/>
    <property type="evidence" value="ECO:0007669"/>
    <property type="project" value="GOC"/>
</dbReference>
<evidence type="ECO:0000313" key="10">
    <source>
        <dbReference type="ZFIN" id="ZDB-GENE-141211-62"/>
    </source>
</evidence>
<dbReference type="InterPro" id="IPR056836">
    <property type="entry name" value="ARM_TT21_4th"/>
</dbReference>
<keyword evidence="8" id="KW-1185">Reference proteome</keyword>
<dbReference type="OrthoDB" id="10259630at2759"/>
<dbReference type="InterPro" id="IPR056835">
    <property type="entry name" value="ARM_TT21_5th"/>
</dbReference>
<dbReference type="FunFam" id="1.25.40.10:FF:000548">
    <property type="entry name" value="Tetratricopeptide repeat domain 21A"/>
    <property type="match status" value="1"/>
</dbReference>
<dbReference type="GO" id="GO:0035721">
    <property type="term" value="P:intraciliary retrograde transport"/>
    <property type="evidence" value="ECO:0000318"/>
    <property type="project" value="GO_Central"/>
</dbReference>
<evidence type="ECO:0000259" key="5">
    <source>
        <dbReference type="Pfam" id="PF25063"/>
    </source>
</evidence>
<dbReference type="InterPro" id="IPR011990">
    <property type="entry name" value="TPR-like_helical_dom_sf"/>
</dbReference>
<dbReference type="Pfam" id="PF25068">
    <property type="entry name" value="ARM_TT21_4th"/>
    <property type="match status" value="1"/>
</dbReference>
<dbReference type="FunFam" id="1.25.40.10:FF:000219">
    <property type="entry name" value="Tetratricopeptide repeat domain 21B"/>
    <property type="match status" value="1"/>
</dbReference>
<dbReference type="PANTHER" id="PTHR14699:SF2">
    <property type="entry name" value="TETRATRICOPEPTIDE REPEAT PROTEIN 21A"/>
    <property type="match status" value="1"/>
</dbReference>
<evidence type="ECO:0000256" key="2">
    <source>
        <dbReference type="ARBA" id="ARBA00022737"/>
    </source>
</evidence>
<dbReference type="Pfam" id="PF25064">
    <property type="entry name" value="ARM_TT21_5th"/>
    <property type="match status" value="1"/>
</dbReference>
<dbReference type="CTD" id="199223"/>
<feature type="domain" description="Tetratricopeptide repeat protein 21A/21B C-terminal ARM" evidence="5">
    <location>
        <begin position="835"/>
        <end position="1041"/>
    </location>
</feature>
<feature type="domain" description="Tetratricopeptide repeat protein 21A/21B fifth ARM repeats" evidence="6">
    <location>
        <begin position="689"/>
        <end position="804"/>
    </location>
</feature>
<evidence type="ECO:0000256" key="3">
    <source>
        <dbReference type="ARBA" id="ARBA00022803"/>
    </source>
</evidence>
<evidence type="ECO:0000256" key="1">
    <source>
        <dbReference type="ARBA" id="ARBA00010935"/>
    </source>
</evidence>
<feature type="domain" description="Tetratricopeptide repeat protein 21A/21B N-terminal ARM repeat" evidence="4">
    <location>
        <begin position="12"/>
        <end position="233"/>
    </location>
</feature>
<gene>
    <name evidence="9 10" type="primary">ttc21a</name>
</gene>
<dbReference type="InterPro" id="IPR056833">
    <property type="entry name" value="ARM_TT21_N"/>
</dbReference>
<dbReference type="Gene3D" id="1.25.40.10">
    <property type="entry name" value="Tetratricopeptide repeat domain"/>
    <property type="match status" value="5"/>
</dbReference>
<dbReference type="Pfam" id="PF25062">
    <property type="entry name" value="ARM_TT21_N"/>
    <property type="match status" value="1"/>
</dbReference>
<name>A0A8M9P6A7_DANRE</name>